<reference evidence="2 3" key="1">
    <citation type="journal article" date="2023" name="Plants (Basel)">
        <title>Bridging the Gap: Combining Genomics and Transcriptomics Approaches to Understand Stylosanthes scabra, an Orphan Legume from the Brazilian Caatinga.</title>
        <authorList>
            <person name="Ferreira-Neto J.R.C."/>
            <person name="da Silva M.D."/>
            <person name="Binneck E."/>
            <person name="de Melo N.F."/>
            <person name="da Silva R.H."/>
            <person name="de Melo A.L.T.M."/>
            <person name="Pandolfi V."/>
            <person name="Bustamante F.O."/>
            <person name="Brasileiro-Vidal A.C."/>
            <person name="Benko-Iseppon A.M."/>
        </authorList>
    </citation>
    <scope>NUCLEOTIDE SEQUENCE [LARGE SCALE GENOMIC DNA]</scope>
    <source>
        <tissue evidence="2">Leaves</tissue>
    </source>
</reference>
<keyword evidence="1" id="KW-1133">Transmembrane helix</keyword>
<feature type="transmembrane region" description="Helical" evidence="1">
    <location>
        <begin position="62"/>
        <end position="81"/>
    </location>
</feature>
<evidence type="ECO:0000313" key="2">
    <source>
        <dbReference type="EMBL" id="MED6213983.1"/>
    </source>
</evidence>
<gene>
    <name evidence="2" type="primary">PAT24_5</name>
    <name evidence="2" type="ORF">PIB30_098697</name>
</gene>
<keyword evidence="2" id="KW-0012">Acyltransferase</keyword>
<protein>
    <submittedName>
        <fullName evidence="2">Protein S-acyltransferase 24</fullName>
        <ecNumber evidence="2">2.3.1.225</ecNumber>
    </submittedName>
</protein>
<dbReference type="EMBL" id="JASCZI010244209">
    <property type="protein sequence ID" value="MED6213983.1"/>
    <property type="molecule type" value="Genomic_DNA"/>
</dbReference>
<dbReference type="GO" id="GO:0019706">
    <property type="term" value="F:protein-cysteine S-palmitoyltransferase activity"/>
    <property type="evidence" value="ECO:0007669"/>
    <property type="project" value="UniProtKB-EC"/>
</dbReference>
<dbReference type="Proteomes" id="UP001341840">
    <property type="component" value="Unassembled WGS sequence"/>
</dbReference>
<evidence type="ECO:0000313" key="3">
    <source>
        <dbReference type="Proteomes" id="UP001341840"/>
    </source>
</evidence>
<keyword evidence="1" id="KW-0472">Membrane</keyword>
<keyword evidence="3" id="KW-1185">Reference proteome</keyword>
<organism evidence="2 3">
    <name type="scientific">Stylosanthes scabra</name>
    <dbReference type="NCBI Taxonomy" id="79078"/>
    <lineage>
        <taxon>Eukaryota</taxon>
        <taxon>Viridiplantae</taxon>
        <taxon>Streptophyta</taxon>
        <taxon>Embryophyta</taxon>
        <taxon>Tracheophyta</taxon>
        <taxon>Spermatophyta</taxon>
        <taxon>Magnoliopsida</taxon>
        <taxon>eudicotyledons</taxon>
        <taxon>Gunneridae</taxon>
        <taxon>Pentapetalae</taxon>
        <taxon>rosids</taxon>
        <taxon>fabids</taxon>
        <taxon>Fabales</taxon>
        <taxon>Fabaceae</taxon>
        <taxon>Papilionoideae</taxon>
        <taxon>50 kb inversion clade</taxon>
        <taxon>dalbergioids sensu lato</taxon>
        <taxon>Dalbergieae</taxon>
        <taxon>Pterocarpus clade</taxon>
        <taxon>Stylosanthes</taxon>
    </lineage>
</organism>
<sequence length="100" mass="11289">MFESILLDADTTYLDGKRNARRKLSKLRLAILWCIILLLLVTYIHSVILATNLPKLTAATGLPAWLGVLLAAVGLAMLYRCSRKDPGFIRLNSRDTQYER</sequence>
<feature type="transmembrane region" description="Helical" evidence="1">
    <location>
        <begin position="27"/>
        <end position="50"/>
    </location>
</feature>
<keyword evidence="2" id="KW-0808">Transferase</keyword>
<evidence type="ECO:0000256" key="1">
    <source>
        <dbReference type="SAM" id="Phobius"/>
    </source>
</evidence>
<name>A0ABU6YZI2_9FABA</name>
<keyword evidence="1" id="KW-0812">Transmembrane</keyword>
<proteinExistence type="predicted"/>
<dbReference type="EC" id="2.3.1.225" evidence="2"/>
<comment type="caution">
    <text evidence="2">The sequence shown here is derived from an EMBL/GenBank/DDBJ whole genome shotgun (WGS) entry which is preliminary data.</text>
</comment>
<accession>A0ABU6YZI2</accession>